<dbReference type="RefSeq" id="WP_109924699.1">
    <property type="nucleotide sequence ID" value="NZ_QGNZ01000001.1"/>
</dbReference>
<sequence length="65" mass="7209">MNSFRKGQIVDLDFNSSLGTIIDENGQDIPFELNDRLTDIAINAEVVFQIELSQKGLRAVEIAVS</sequence>
<proteinExistence type="predicted"/>
<dbReference type="OrthoDB" id="772988at2"/>
<dbReference type="EMBL" id="QGNZ01000001">
    <property type="protein sequence ID" value="PWS29270.1"/>
    <property type="molecule type" value="Genomic_DNA"/>
</dbReference>
<protein>
    <recommendedName>
        <fullName evidence="3">Cold-shock protein</fullName>
    </recommendedName>
</protein>
<accession>A0A317EQV3</accession>
<reference evidence="1 2" key="1">
    <citation type="submission" date="2018-05" db="EMBL/GenBank/DDBJ databases">
        <title>Pedobacter paludis sp. nov., isolated from wetland soil.</title>
        <authorList>
            <person name="Zhang Y."/>
            <person name="Wang G."/>
        </authorList>
    </citation>
    <scope>NUCLEOTIDE SEQUENCE [LARGE SCALE GENOMIC DNA]</scope>
    <source>
        <strain evidence="1 2">KCTC22721</strain>
    </source>
</reference>
<name>A0A317EQV3_9SPHI</name>
<organism evidence="1 2">
    <name type="scientific">Pedobacter yonginense</name>
    <dbReference type="NCBI Taxonomy" id="651869"/>
    <lineage>
        <taxon>Bacteria</taxon>
        <taxon>Pseudomonadati</taxon>
        <taxon>Bacteroidota</taxon>
        <taxon>Sphingobacteriia</taxon>
        <taxon>Sphingobacteriales</taxon>
        <taxon>Sphingobacteriaceae</taxon>
        <taxon>Pedobacter</taxon>
    </lineage>
</organism>
<gene>
    <name evidence="1" type="ORF">DHW03_05475</name>
</gene>
<evidence type="ECO:0000313" key="1">
    <source>
        <dbReference type="EMBL" id="PWS29270.1"/>
    </source>
</evidence>
<dbReference type="Proteomes" id="UP000245379">
    <property type="component" value="Unassembled WGS sequence"/>
</dbReference>
<keyword evidence="2" id="KW-1185">Reference proteome</keyword>
<comment type="caution">
    <text evidence="1">The sequence shown here is derived from an EMBL/GenBank/DDBJ whole genome shotgun (WGS) entry which is preliminary data.</text>
</comment>
<dbReference type="AlphaFoldDB" id="A0A317EQV3"/>
<evidence type="ECO:0008006" key="3">
    <source>
        <dbReference type="Google" id="ProtNLM"/>
    </source>
</evidence>
<evidence type="ECO:0000313" key="2">
    <source>
        <dbReference type="Proteomes" id="UP000245379"/>
    </source>
</evidence>